<evidence type="ECO:0000256" key="2">
    <source>
        <dbReference type="ARBA" id="ARBA00022730"/>
    </source>
</evidence>
<dbReference type="AlphaFoldDB" id="A0A7X2PAU6"/>
<evidence type="ECO:0000256" key="3">
    <source>
        <dbReference type="ARBA" id="ARBA00022884"/>
    </source>
</evidence>
<organism evidence="10 11">
    <name type="scientific">Bullifex porci</name>
    <dbReference type="NCBI Taxonomy" id="2606638"/>
    <lineage>
        <taxon>Bacteria</taxon>
        <taxon>Pseudomonadati</taxon>
        <taxon>Spirochaetota</taxon>
        <taxon>Spirochaetia</taxon>
        <taxon>Spirochaetales</taxon>
        <taxon>Spirochaetaceae</taxon>
        <taxon>Bullifex</taxon>
    </lineage>
</organism>
<dbReference type="PANTHER" id="PTHR11229:SF16">
    <property type="entry name" value="LARGE RIBOSOMAL SUBUNIT PROTEIN UL3C"/>
    <property type="match status" value="1"/>
</dbReference>
<comment type="similarity">
    <text evidence="1 7 8">Belongs to the universal ribosomal protein uL3 family.</text>
</comment>
<dbReference type="InterPro" id="IPR000597">
    <property type="entry name" value="Ribosomal_uL3"/>
</dbReference>
<dbReference type="RefSeq" id="WP_154424375.1">
    <property type="nucleotide sequence ID" value="NZ_VUNN01000002.1"/>
</dbReference>
<keyword evidence="3 7" id="KW-0694">RNA-binding</keyword>
<dbReference type="PANTHER" id="PTHR11229">
    <property type="entry name" value="50S RIBOSOMAL PROTEIN L3"/>
    <property type="match status" value="1"/>
</dbReference>
<dbReference type="Proteomes" id="UP000460549">
    <property type="component" value="Unassembled WGS sequence"/>
</dbReference>
<dbReference type="PROSITE" id="PS00474">
    <property type="entry name" value="RIBOSOMAL_L3"/>
    <property type="match status" value="1"/>
</dbReference>
<reference evidence="10 11" key="1">
    <citation type="submission" date="2019-08" db="EMBL/GenBank/DDBJ databases">
        <title>In-depth cultivation of the pig gut microbiome towards novel bacterial diversity and tailored functional studies.</title>
        <authorList>
            <person name="Wylensek D."/>
            <person name="Hitch T.C.A."/>
            <person name="Clavel T."/>
        </authorList>
    </citation>
    <scope>NUCLEOTIDE SEQUENCE [LARGE SCALE GENOMIC DNA]</scope>
    <source>
        <strain evidence="10 11">NM-380-WT-3C1</strain>
    </source>
</reference>
<comment type="function">
    <text evidence="7 9">One of the primary rRNA binding proteins, it binds directly near the 3'-end of the 23S rRNA, where it nucleates assembly of the 50S subunit.</text>
</comment>
<comment type="caution">
    <text evidence="10">The sequence shown here is derived from an EMBL/GenBank/DDBJ whole genome shotgun (WGS) entry which is preliminary data.</text>
</comment>
<dbReference type="NCBIfam" id="TIGR03625">
    <property type="entry name" value="L3_bact"/>
    <property type="match status" value="1"/>
</dbReference>
<keyword evidence="4 7" id="KW-0689">Ribosomal protein</keyword>
<dbReference type="GO" id="GO:0006412">
    <property type="term" value="P:translation"/>
    <property type="evidence" value="ECO:0007669"/>
    <property type="project" value="UniProtKB-UniRule"/>
</dbReference>
<dbReference type="GO" id="GO:0003735">
    <property type="term" value="F:structural constituent of ribosome"/>
    <property type="evidence" value="ECO:0007669"/>
    <property type="project" value="UniProtKB-UniRule"/>
</dbReference>
<dbReference type="InterPro" id="IPR019927">
    <property type="entry name" value="Ribosomal_uL3_bac/org-type"/>
</dbReference>
<keyword evidence="11" id="KW-1185">Reference proteome</keyword>
<dbReference type="Gene3D" id="2.40.30.10">
    <property type="entry name" value="Translation factors"/>
    <property type="match status" value="2"/>
</dbReference>
<dbReference type="InterPro" id="IPR019926">
    <property type="entry name" value="Ribosomal_uL3_CS"/>
</dbReference>
<evidence type="ECO:0000256" key="6">
    <source>
        <dbReference type="ARBA" id="ARBA00035243"/>
    </source>
</evidence>
<evidence type="ECO:0000313" key="10">
    <source>
        <dbReference type="EMBL" id="MSU05476.1"/>
    </source>
</evidence>
<evidence type="ECO:0000256" key="7">
    <source>
        <dbReference type="HAMAP-Rule" id="MF_01325"/>
    </source>
</evidence>
<comment type="subunit">
    <text evidence="7 9">Part of the 50S ribosomal subunit. Forms a cluster with proteins L14 and L19.</text>
</comment>
<dbReference type="FunFam" id="2.40.30.10:FF:000004">
    <property type="entry name" value="50S ribosomal protein L3"/>
    <property type="match status" value="1"/>
</dbReference>
<evidence type="ECO:0000256" key="5">
    <source>
        <dbReference type="ARBA" id="ARBA00023274"/>
    </source>
</evidence>
<evidence type="ECO:0000256" key="8">
    <source>
        <dbReference type="RuleBase" id="RU003905"/>
    </source>
</evidence>
<evidence type="ECO:0000313" key="11">
    <source>
        <dbReference type="Proteomes" id="UP000460549"/>
    </source>
</evidence>
<evidence type="ECO:0000256" key="9">
    <source>
        <dbReference type="RuleBase" id="RU003906"/>
    </source>
</evidence>
<keyword evidence="5 7" id="KW-0687">Ribonucleoprotein</keyword>
<dbReference type="HAMAP" id="MF_01325_B">
    <property type="entry name" value="Ribosomal_uL3_B"/>
    <property type="match status" value="1"/>
</dbReference>
<accession>A0A7X2PAU6</accession>
<dbReference type="EMBL" id="VUNN01000002">
    <property type="protein sequence ID" value="MSU05476.1"/>
    <property type="molecule type" value="Genomic_DNA"/>
</dbReference>
<dbReference type="Pfam" id="PF00297">
    <property type="entry name" value="Ribosomal_L3"/>
    <property type="match status" value="1"/>
</dbReference>
<dbReference type="InterPro" id="IPR009000">
    <property type="entry name" value="Transl_B-barrel_sf"/>
</dbReference>
<evidence type="ECO:0000256" key="4">
    <source>
        <dbReference type="ARBA" id="ARBA00022980"/>
    </source>
</evidence>
<gene>
    <name evidence="7" type="primary">rplC</name>
    <name evidence="10" type="ORF">FYJ80_01590</name>
</gene>
<name>A0A7X2PAU6_9SPIO</name>
<sequence>MLGLIGKKIGMTQVFDAKGVLTPVTVIKIEDNVVVANRTEEKNGYSAAVLATGDMKKDRASKPYAGQFGEVCDPKKTVMEMRDFDSDVKVGDVLGVDMFKDIAFVDVTGTSKGKGYQGGMKRYGFGGGRATHGSKFHRDLGGTAMSSTPSRTFKGHRMAGHMGNEKTTVQNLKVVAVDSEMQVLMVKGAIPGPTQSTVIVRKAIKK</sequence>
<dbReference type="SUPFAM" id="SSF50447">
    <property type="entry name" value="Translation proteins"/>
    <property type="match status" value="1"/>
</dbReference>
<keyword evidence="2 7" id="KW-0699">rRNA-binding</keyword>
<dbReference type="GO" id="GO:0019843">
    <property type="term" value="F:rRNA binding"/>
    <property type="evidence" value="ECO:0007669"/>
    <property type="project" value="UniProtKB-UniRule"/>
</dbReference>
<protein>
    <recommendedName>
        <fullName evidence="6 7">Large ribosomal subunit protein uL3</fullName>
    </recommendedName>
</protein>
<evidence type="ECO:0000256" key="1">
    <source>
        <dbReference type="ARBA" id="ARBA00006540"/>
    </source>
</evidence>
<proteinExistence type="inferred from homology"/>
<dbReference type="GO" id="GO:0022625">
    <property type="term" value="C:cytosolic large ribosomal subunit"/>
    <property type="evidence" value="ECO:0007669"/>
    <property type="project" value="TreeGrafter"/>
</dbReference>